<dbReference type="PROSITE" id="PS51184">
    <property type="entry name" value="JMJC"/>
    <property type="match status" value="1"/>
</dbReference>
<protein>
    <recommendedName>
        <fullName evidence="1">JmjC domain-containing protein</fullName>
    </recommendedName>
</protein>
<dbReference type="GO" id="GO:0043565">
    <property type="term" value="F:sequence-specific DNA binding"/>
    <property type="evidence" value="ECO:0007669"/>
    <property type="project" value="TreeGrafter"/>
</dbReference>
<keyword evidence="3" id="KW-1185">Reference proteome</keyword>
<dbReference type="OrthoDB" id="424465at2759"/>
<evidence type="ECO:0000259" key="1">
    <source>
        <dbReference type="PROSITE" id="PS51184"/>
    </source>
</evidence>
<name>A0A8H7U9A3_MORIS</name>
<dbReference type="EMBL" id="JAEPQZ010000009">
    <property type="protein sequence ID" value="KAG2177081.1"/>
    <property type="molecule type" value="Genomic_DNA"/>
</dbReference>
<gene>
    <name evidence="2" type="ORF">INT43_007737</name>
</gene>
<organism evidence="2 3">
    <name type="scientific">Mortierella isabellina</name>
    <name type="common">Filamentous fungus</name>
    <name type="synonym">Umbelopsis isabellina</name>
    <dbReference type="NCBI Taxonomy" id="91625"/>
    <lineage>
        <taxon>Eukaryota</taxon>
        <taxon>Fungi</taxon>
        <taxon>Fungi incertae sedis</taxon>
        <taxon>Mucoromycota</taxon>
        <taxon>Mucoromycotina</taxon>
        <taxon>Umbelopsidomycetes</taxon>
        <taxon>Umbelopsidales</taxon>
        <taxon>Umbelopsidaceae</taxon>
        <taxon>Umbelopsis</taxon>
    </lineage>
</organism>
<dbReference type="PANTHER" id="PTHR12480:SF6">
    <property type="entry name" value="2-OXOGLUTARATE AND IRON-DEPENDENT OXYGENASE JMJD4"/>
    <property type="match status" value="1"/>
</dbReference>
<dbReference type="GO" id="GO:0005737">
    <property type="term" value="C:cytoplasm"/>
    <property type="evidence" value="ECO:0007669"/>
    <property type="project" value="TreeGrafter"/>
</dbReference>
<dbReference type="InterPro" id="IPR050910">
    <property type="entry name" value="JMJD6_ArgDemeth/LysHydrox"/>
</dbReference>
<feature type="domain" description="JmjC" evidence="1">
    <location>
        <begin position="128"/>
        <end position="286"/>
    </location>
</feature>
<dbReference type="Gene3D" id="2.60.120.650">
    <property type="entry name" value="Cupin"/>
    <property type="match status" value="1"/>
</dbReference>
<dbReference type="GO" id="GO:0016706">
    <property type="term" value="F:2-oxoglutarate-dependent dioxygenase activity"/>
    <property type="evidence" value="ECO:0007669"/>
    <property type="project" value="TreeGrafter"/>
</dbReference>
<proteinExistence type="predicted"/>
<dbReference type="Pfam" id="PF13621">
    <property type="entry name" value="Cupin_8"/>
    <property type="match status" value="1"/>
</dbReference>
<dbReference type="GO" id="GO:0005634">
    <property type="term" value="C:nucleus"/>
    <property type="evidence" value="ECO:0007669"/>
    <property type="project" value="TreeGrafter"/>
</dbReference>
<dbReference type="InterPro" id="IPR041667">
    <property type="entry name" value="Cupin_8"/>
</dbReference>
<dbReference type="GO" id="GO:0045905">
    <property type="term" value="P:positive regulation of translational termination"/>
    <property type="evidence" value="ECO:0007669"/>
    <property type="project" value="TreeGrafter"/>
</dbReference>
<dbReference type="InterPro" id="IPR003347">
    <property type="entry name" value="JmjC_dom"/>
</dbReference>
<reference evidence="2" key="1">
    <citation type="submission" date="2020-12" db="EMBL/GenBank/DDBJ databases">
        <title>Metabolic potential, ecology and presence of endohyphal bacteria is reflected in genomic diversity of Mucoromycotina.</title>
        <authorList>
            <person name="Muszewska A."/>
            <person name="Okrasinska A."/>
            <person name="Steczkiewicz K."/>
            <person name="Drgas O."/>
            <person name="Orlowska M."/>
            <person name="Perlinska-Lenart U."/>
            <person name="Aleksandrzak-Piekarczyk T."/>
            <person name="Szatraj K."/>
            <person name="Zielenkiewicz U."/>
            <person name="Pilsyk S."/>
            <person name="Malc E."/>
            <person name="Mieczkowski P."/>
            <person name="Kruszewska J.S."/>
            <person name="Biernat P."/>
            <person name="Pawlowska J."/>
        </authorList>
    </citation>
    <scope>NUCLEOTIDE SEQUENCE</scope>
    <source>
        <strain evidence="2">WA0000067209</strain>
    </source>
</reference>
<dbReference type="Proteomes" id="UP000654370">
    <property type="component" value="Unassembled WGS sequence"/>
</dbReference>
<evidence type="ECO:0000313" key="3">
    <source>
        <dbReference type="Proteomes" id="UP000654370"/>
    </source>
</evidence>
<sequence length="405" mass="47311">YIDMSDIPYYEEPPLYRHFLEEHLMKNVPALIGPSLTSSWKARKEWVQPIHGHDPELTSAIPTPLTQPNYDFLDQAFGFAQVQVADCLERDFTDQKRGEMTFTEFIASWRSAEPDSAGRYYLKDWHFTKAFPTYNAYDVPYLFEDDWMNEYWPTRNTENPDDYRFVYMGGDKTFTPFHADVYRSYSWSSNICGIKRWTLFAPGQEHLFKDKFGNTVYDIRDVDESKFPKFAEAKRIVIFQVDGTTLFVPSGWWHQVENIGATISINHNWGNASNLHMMNDSLKNDLADVRHTISDVKEMMDSLEYEQTCQHILLVNSGWNWETLWGMLTCVAERLLQKLESSESVTNQPPISYSLEVIRQVNEKWSTYKEIQSVFQAAQNQDIEKLNRVLKVAQQILESVSTDTK</sequence>
<feature type="non-terminal residue" evidence="2">
    <location>
        <position position="1"/>
    </location>
</feature>
<dbReference type="PANTHER" id="PTHR12480">
    <property type="entry name" value="ARGININE DEMETHYLASE AND LYSYL-HYDROXYLASE JMJD"/>
    <property type="match status" value="1"/>
</dbReference>
<dbReference type="SUPFAM" id="SSF51197">
    <property type="entry name" value="Clavaminate synthase-like"/>
    <property type="match status" value="1"/>
</dbReference>
<comment type="caution">
    <text evidence="2">The sequence shown here is derived from an EMBL/GenBank/DDBJ whole genome shotgun (WGS) entry which is preliminary data.</text>
</comment>
<accession>A0A8H7U9A3</accession>
<dbReference type="AlphaFoldDB" id="A0A8H7U9A3"/>
<evidence type="ECO:0000313" key="2">
    <source>
        <dbReference type="EMBL" id="KAG2177081.1"/>
    </source>
</evidence>
<dbReference type="SMART" id="SM00558">
    <property type="entry name" value="JmjC"/>
    <property type="match status" value="1"/>
</dbReference>